<dbReference type="InterPro" id="IPR012944">
    <property type="entry name" value="SusD_RagB_dom"/>
</dbReference>
<evidence type="ECO:0000313" key="9">
    <source>
        <dbReference type="Proteomes" id="UP000248079"/>
    </source>
</evidence>
<evidence type="ECO:0000256" key="5">
    <source>
        <dbReference type="ARBA" id="ARBA00023237"/>
    </source>
</evidence>
<dbReference type="SUPFAM" id="SSF48452">
    <property type="entry name" value="TPR-like"/>
    <property type="match status" value="1"/>
</dbReference>
<sequence length="538" mass="60934">MNKYIKRAVFAFMAVSIMGCSDDFLETYPTDSVSTTEALSSPKNMMAALNGVHRAMYGQSTFEDYSLAAEGYILPMMEYGASDALHSTSGNGWFRSNLRWLVHTDPNRSDMEYVWYHHYNIIGSVNNIINAAIDNEMTVTPELSNILGQCYAYRAWAHHRLVTLYAKSYTYGTPATDPGVPIMTKTAAPFEGQARASVEAVYTQCENDIKKSIEYFENATKADDNSHISMKTAKGIAARIALTKGDYVNAATYANEARDGFALKSENEYKQGFNNFEDTEVMWAGDIVPDQTTYYRAWFYYIGTNFNGSQNRGNPKFINHELYKLIGDNDYRKDMWLETAPNTIDVEFDDDGNVISGDDNYATSTEFWAAWRNVVDEYEMTTSFNTYPYMSVKFRNANGGTIDPDDVLYMRASEMYLIEAEALAMQGGKDTEAIAVITELANARRKDNTVAYDVTARGLSLIEEIKVQRRIELWGEGHRWVDMKRFDEALDLTNSGADETLYQKGFKQDKPSINSDWIYKIPQAEINANPNISEEDQN</sequence>
<dbReference type="Gene3D" id="1.25.40.390">
    <property type="match status" value="1"/>
</dbReference>
<evidence type="ECO:0000256" key="3">
    <source>
        <dbReference type="ARBA" id="ARBA00022729"/>
    </source>
</evidence>
<evidence type="ECO:0000256" key="1">
    <source>
        <dbReference type="ARBA" id="ARBA00004442"/>
    </source>
</evidence>
<dbReference type="Pfam" id="PF14322">
    <property type="entry name" value="SusD-like_3"/>
    <property type="match status" value="1"/>
</dbReference>
<evidence type="ECO:0000256" key="2">
    <source>
        <dbReference type="ARBA" id="ARBA00006275"/>
    </source>
</evidence>
<evidence type="ECO:0000259" key="7">
    <source>
        <dbReference type="Pfam" id="PF14322"/>
    </source>
</evidence>
<organism evidence="8 9">
    <name type="scientific">Marinifilum breve</name>
    <dbReference type="NCBI Taxonomy" id="2184082"/>
    <lineage>
        <taxon>Bacteria</taxon>
        <taxon>Pseudomonadati</taxon>
        <taxon>Bacteroidota</taxon>
        <taxon>Bacteroidia</taxon>
        <taxon>Marinilabiliales</taxon>
        <taxon>Marinifilaceae</taxon>
    </lineage>
</organism>
<comment type="similarity">
    <text evidence="2">Belongs to the SusD family.</text>
</comment>
<comment type="subcellular location">
    <subcellularLocation>
        <location evidence="1">Cell outer membrane</location>
    </subcellularLocation>
</comment>
<evidence type="ECO:0000313" key="8">
    <source>
        <dbReference type="EMBL" id="PXX99217.1"/>
    </source>
</evidence>
<dbReference type="InterPro" id="IPR033985">
    <property type="entry name" value="SusD-like_N"/>
</dbReference>
<dbReference type="OrthoDB" id="1100079at2"/>
<dbReference type="InterPro" id="IPR011990">
    <property type="entry name" value="TPR-like_helical_dom_sf"/>
</dbReference>
<accession>A0A2V3ZVW4</accession>
<dbReference type="AlphaFoldDB" id="A0A2V3ZVW4"/>
<feature type="domain" description="RagB/SusD" evidence="6">
    <location>
        <begin position="307"/>
        <end position="533"/>
    </location>
</feature>
<dbReference type="RefSeq" id="WP_110361608.1">
    <property type="nucleotide sequence ID" value="NZ_QFLI01000006.1"/>
</dbReference>
<dbReference type="EMBL" id="QFLI01000006">
    <property type="protein sequence ID" value="PXX99217.1"/>
    <property type="molecule type" value="Genomic_DNA"/>
</dbReference>
<keyword evidence="9" id="KW-1185">Reference proteome</keyword>
<dbReference type="Proteomes" id="UP000248079">
    <property type="component" value="Unassembled WGS sequence"/>
</dbReference>
<feature type="domain" description="SusD-like N-terminal" evidence="7">
    <location>
        <begin position="104"/>
        <end position="242"/>
    </location>
</feature>
<evidence type="ECO:0000259" key="6">
    <source>
        <dbReference type="Pfam" id="PF07980"/>
    </source>
</evidence>
<keyword evidence="5" id="KW-0998">Cell outer membrane</keyword>
<gene>
    <name evidence="8" type="ORF">DF185_13860</name>
</gene>
<reference evidence="8 9" key="1">
    <citation type="submission" date="2018-05" db="EMBL/GenBank/DDBJ databases">
        <title>Marinifilum breve JC075T sp. nov., a marine bacterium isolated from Yongle Blue Hole in the South China Sea.</title>
        <authorList>
            <person name="Fu T."/>
        </authorList>
    </citation>
    <scope>NUCLEOTIDE SEQUENCE [LARGE SCALE GENOMIC DNA]</scope>
    <source>
        <strain evidence="8 9">JC075</strain>
    </source>
</reference>
<dbReference type="Pfam" id="PF07980">
    <property type="entry name" value="SusD_RagB"/>
    <property type="match status" value="1"/>
</dbReference>
<proteinExistence type="inferred from homology"/>
<protein>
    <submittedName>
        <fullName evidence="8">RagB/SusD family nutrient uptake outer membrane protein</fullName>
    </submittedName>
</protein>
<dbReference type="PROSITE" id="PS51257">
    <property type="entry name" value="PROKAR_LIPOPROTEIN"/>
    <property type="match status" value="1"/>
</dbReference>
<dbReference type="GO" id="GO:0009279">
    <property type="term" value="C:cell outer membrane"/>
    <property type="evidence" value="ECO:0007669"/>
    <property type="project" value="UniProtKB-SubCell"/>
</dbReference>
<name>A0A2V3ZVW4_9BACT</name>
<keyword evidence="3" id="KW-0732">Signal</keyword>
<comment type="caution">
    <text evidence="8">The sequence shown here is derived from an EMBL/GenBank/DDBJ whole genome shotgun (WGS) entry which is preliminary data.</text>
</comment>
<keyword evidence="4" id="KW-0472">Membrane</keyword>
<evidence type="ECO:0000256" key="4">
    <source>
        <dbReference type="ARBA" id="ARBA00023136"/>
    </source>
</evidence>